<dbReference type="EMBL" id="JABBWD010000125">
    <property type="protein sequence ID" value="KAG1764494.1"/>
    <property type="molecule type" value="Genomic_DNA"/>
</dbReference>
<evidence type="ECO:0000313" key="3">
    <source>
        <dbReference type="EMBL" id="KAG1764494.1"/>
    </source>
</evidence>
<dbReference type="Proteomes" id="UP000714275">
    <property type="component" value="Unassembled WGS sequence"/>
</dbReference>
<evidence type="ECO:0000313" key="4">
    <source>
        <dbReference type="Proteomes" id="UP000714275"/>
    </source>
</evidence>
<accession>A0A9P6ZG57</accession>
<feature type="coiled-coil region" evidence="1">
    <location>
        <begin position="355"/>
        <end position="382"/>
    </location>
</feature>
<sequence>MAPRTAKGKQKEDTTDKNAFKLDMRPVQAKIYGDEQAAKIQQLDAGLEKAKIGIGKINLLEIENKPIFGTYNDRPQKSTEVNKMLTSFEKNGIQSCKEVNTLAIVIEASRIRPNQQLNGSWSNVETLENVKFTDNNPIILASGQHRYAALKKMEETYREDEKAIEKRLVRLQDLATKSDEDVEEHIELRNVLSEIKGQLCGMGVWGVTLYDKDMIDNNNSELGHHLSRNQALHVYNETQEELLVSTLRNMGDAYREGGEAAAVKDLDTLLDKQSHDKSVDSRLMKIFKCRRLMLTLMRDVLPMGKHFRHRRELTVRWLSQEMDVVMGMYTIYMSNNVHTYRLLASKDEFPTYATISDLLEALDGEEEEADEATEKLHELRQTIMKSTPSSEKTFATYLSEIDNAATQTFSAYEGVLGASTVDYLGALPTYRDKVIDALRNGFEQHEGRSKEDVVWLDSILARTVVVFKELSSVKLGYSECSRWFEVLLDTMKVYAHNSHGADDHTEALFCAIEREQGIHRERMVQAVWSTLWDGRANTVLRLHNNMSSSEMRAVMERRPKAKDEIARKWAASTQATKDKAANLFNVMKKHVGVGEVVIPISLLKTPGMKPLLVTGWDWQRQSVKKHAPRDAKPSIEGLALEMEIASDYRAKVLADPMVWGLRKNLEELMNTHRPRSKLKAATAGSLATPPRWAYWDGSNWKTNRRISSENRDRDTILKITKQIKALSLGRNTPHKKSAMSREVADAGNRLIKAPLDAWIPMIVCTHRHSCTARLAFVFRELIGKDDVEYEPDRHYVDLGIPRFEGKKDKHTTESDIIDVLLAADEESDGDEEQEEQEEAPRKKQRSRKNTAVDDIEVEVASEMEVEDREAPNDSPQVEDDENLMDTDHQEYMPEPAKAKPKPRPIARKKQQNMLILIPMTTQDETTTEKDVGDGSMSEDVLPSVQRAETAQLEATLDAALELYDGINDINLDGSSPLSSPHELSPMDHAEYAVNNPHYVTDNELAAEMDARDGKRRSCKL</sequence>
<organism evidence="3 4">
    <name type="scientific">Suillus placidus</name>
    <dbReference type="NCBI Taxonomy" id="48579"/>
    <lineage>
        <taxon>Eukaryota</taxon>
        <taxon>Fungi</taxon>
        <taxon>Dikarya</taxon>
        <taxon>Basidiomycota</taxon>
        <taxon>Agaricomycotina</taxon>
        <taxon>Agaricomycetes</taxon>
        <taxon>Agaricomycetidae</taxon>
        <taxon>Boletales</taxon>
        <taxon>Suillineae</taxon>
        <taxon>Suillaceae</taxon>
        <taxon>Suillus</taxon>
    </lineage>
</organism>
<comment type="caution">
    <text evidence="3">The sequence shown here is derived from an EMBL/GenBank/DDBJ whole genome shotgun (WGS) entry which is preliminary data.</text>
</comment>
<name>A0A9P6ZG57_9AGAM</name>
<gene>
    <name evidence="3" type="ORF">EV702DRAFT_1215462</name>
</gene>
<evidence type="ECO:0000256" key="2">
    <source>
        <dbReference type="SAM" id="MobiDB-lite"/>
    </source>
</evidence>
<dbReference type="OrthoDB" id="2681070at2759"/>
<evidence type="ECO:0000256" key="1">
    <source>
        <dbReference type="SAM" id="Coils"/>
    </source>
</evidence>
<reference evidence="3" key="1">
    <citation type="journal article" date="2020" name="New Phytol.">
        <title>Comparative genomics reveals dynamic genome evolution in host specialist ectomycorrhizal fungi.</title>
        <authorList>
            <person name="Lofgren L.A."/>
            <person name="Nguyen N.H."/>
            <person name="Vilgalys R."/>
            <person name="Ruytinx J."/>
            <person name="Liao H.L."/>
            <person name="Branco S."/>
            <person name="Kuo A."/>
            <person name="LaButti K."/>
            <person name="Lipzen A."/>
            <person name="Andreopoulos W."/>
            <person name="Pangilinan J."/>
            <person name="Riley R."/>
            <person name="Hundley H."/>
            <person name="Na H."/>
            <person name="Barry K."/>
            <person name="Grigoriev I.V."/>
            <person name="Stajich J.E."/>
            <person name="Kennedy P.G."/>
        </authorList>
    </citation>
    <scope>NUCLEOTIDE SEQUENCE</scope>
    <source>
        <strain evidence="3">DOB743</strain>
    </source>
</reference>
<feature type="region of interest" description="Disordered" evidence="2">
    <location>
        <begin position="824"/>
        <end position="881"/>
    </location>
</feature>
<keyword evidence="1" id="KW-0175">Coiled coil</keyword>
<feature type="compositionally biased region" description="Acidic residues" evidence="2">
    <location>
        <begin position="824"/>
        <end position="837"/>
    </location>
</feature>
<feature type="compositionally biased region" description="Acidic residues" evidence="2">
    <location>
        <begin position="853"/>
        <end position="867"/>
    </location>
</feature>
<dbReference type="AlphaFoldDB" id="A0A9P6ZG57"/>
<protein>
    <submittedName>
        <fullName evidence="3">Uncharacterized protein</fullName>
    </submittedName>
</protein>
<proteinExistence type="predicted"/>
<keyword evidence="4" id="KW-1185">Reference proteome</keyword>